<dbReference type="Gene3D" id="2.60.40.4100">
    <property type="entry name" value="Zona pellucida, ZP-C domain"/>
    <property type="match status" value="1"/>
</dbReference>
<organism evidence="4 5">
    <name type="scientific">Culter alburnus</name>
    <name type="common">Topmouth culter</name>
    <dbReference type="NCBI Taxonomy" id="194366"/>
    <lineage>
        <taxon>Eukaryota</taxon>
        <taxon>Metazoa</taxon>
        <taxon>Chordata</taxon>
        <taxon>Craniata</taxon>
        <taxon>Vertebrata</taxon>
        <taxon>Euteleostomi</taxon>
        <taxon>Actinopterygii</taxon>
        <taxon>Neopterygii</taxon>
        <taxon>Teleostei</taxon>
        <taxon>Ostariophysi</taxon>
        <taxon>Cypriniformes</taxon>
        <taxon>Xenocyprididae</taxon>
        <taxon>Xenocypridinae</taxon>
        <taxon>Culter</taxon>
    </lineage>
</organism>
<evidence type="ECO:0000256" key="1">
    <source>
        <dbReference type="SAM" id="MobiDB-lite"/>
    </source>
</evidence>
<dbReference type="InterPro" id="IPR042235">
    <property type="entry name" value="ZP-C_dom"/>
</dbReference>
<feature type="region of interest" description="Disordered" evidence="1">
    <location>
        <begin position="39"/>
        <end position="58"/>
    </location>
</feature>
<reference evidence="4 5" key="1">
    <citation type="submission" date="2024-05" db="EMBL/GenBank/DDBJ databases">
        <title>A high-quality chromosomal-level genome assembly of Topmouth culter (Culter alburnus).</title>
        <authorList>
            <person name="Zhao H."/>
        </authorList>
    </citation>
    <scope>NUCLEOTIDE SEQUENCE [LARGE SCALE GENOMIC DNA]</scope>
    <source>
        <strain evidence="4">CATC2023</strain>
        <tissue evidence="4">Muscle</tissue>
    </source>
</reference>
<feature type="region of interest" description="Disordered" evidence="1">
    <location>
        <begin position="212"/>
        <end position="241"/>
    </location>
</feature>
<keyword evidence="3" id="KW-0732">Signal</keyword>
<proteinExistence type="predicted"/>
<keyword evidence="5" id="KW-1185">Reference proteome</keyword>
<feature type="chain" id="PRO_5043542323" description="ZP domain-containing protein" evidence="3">
    <location>
        <begin position="17"/>
        <end position="1304"/>
    </location>
</feature>
<evidence type="ECO:0000313" key="4">
    <source>
        <dbReference type="EMBL" id="KAK9962122.1"/>
    </source>
</evidence>
<evidence type="ECO:0000256" key="2">
    <source>
        <dbReference type="SAM" id="Phobius"/>
    </source>
</evidence>
<accession>A0AAW1ZPT1</accession>
<sequence length="1304" mass="143312">MGISFIFFIFGLTVSAKEEDLQGFQSLQTESTTFIITMPSEEQNSSSDNGGKVSTESPPRLTVAVISSPGTDLFHTPHERQHSSTVNATTTSDKDAITSNGESFVLAYGTGSHSTSKDGTAAKPFQSEGDYSLISNDEGRLHPSAKAEFESMMNDTMMPAAHLSGGREKISAFLHASLESKNQRVLKSITPSPANDIPMVSASDPAVIDNLGESNDSVERPGENKNENWTLESFRADNPLNRTEEASLTKNQSTIMHFTVLQGLGLLTTELSQNPKNGSGHEPKEQKNLLSPSSLILDTPLQVKSPSQVIVNKMTESSKNPSTNGPKPFGVSLKNPDSMFLFSASKLTPTMIPDATTLNYFSNMVTAAGEMHVTKQFVASRLISDSTHRIVSARDGLESKSIFYTKSSKERQIKPTLQTSANSFVHRLNKSDLSLGAQNSSLLKTSDLCTKEARTSNISVTEKHNKMDHFPVRLSELIAFSTASFTNAEEATIANKQMFMKQTQSSLAAFRTILPQKDTSKNHDQFDELSTALPLPPLTKLENAFHVFKVNDHQPQKPLNHFPSERLKPFVSAQAHESIPLSFTSATVKRFTNMENLTKFDSTNQNQQYGVSQKVSYIISKRPNVNSSRLTGHETANTTTINKSMSHFRVPLTNSNIPTTKTFITTTMFLKPWVSFANISLFARAIPQKKSFLLPTPFGKSQNTVTTDSKVFSKLLSISKKSNSEYAFLNHSLTTGKIGLPLDDKQHDLKNPRGTVMLFFGSYTVSSIPSVQRLIEAHPGEVFLTEAPQTQSVLQIESYLKKRDDMVKPTTLQHHDQNSGSVVVMNQTLLMPIPHKIVLHPIHTSVSPVVHLNTEFKRHLTPSASPSVSIWPAITQKSGQDNHKNSLSSYHMFVNLSNVKEHPQNMTSSQISGISRHTTAVAQPEGALNTSLLESSNGTTFPLFLFQMQNVLHKEHLTLTEDHTDFFSTVNQHSQTTQSNFPADEMSSLGATDEIPKHLGRTALSAVTGEKFSPLVHADLSFSSTEKQLLPDGSLPSRGGSEDISHATSPFAESDYGRSAEFVSDLPVINRKRRVTSSDSLSGLAQISDDICGTGNYTAEMSLNLERDIMPGDLIPALGNLRVVISLKTNNSQVNLEIKSCCLSPTGRLDEFNTTCCIFSRLPIEPHGIRLLPSVLSKRASFTISLFQMINYSTAYLHCDLSVCLRNHSECERQCLQHRNAHLREESRAIFSSTGNRISFGPVLKGADNSSGSETADDTEAMVVIISSVACCLLVCLALLLVWIGNRRCLQRSAYCWSRGLCEC</sequence>
<feature type="signal peptide" evidence="3">
    <location>
        <begin position="1"/>
        <end position="16"/>
    </location>
</feature>
<name>A0AAW1ZPT1_CULAL</name>
<keyword evidence="2" id="KW-0472">Membrane</keyword>
<evidence type="ECO:0000256" key="3">
    <source>
        <dbReference type="SAM" id="SignalP"/>
    </source>
</evidence>
<dbReference type="EMBL" id="JAWDJR010000015">
    <property type="protein sequence ID" value="KAK9962122.1"/>
    <property type="molecule type" value="Genomic_DNA"/>
</dbReference>
<feature type="region of interest" description="Disordered" evidence="1">
    <location>
        <begin position="74"/>
        <end position="95"/>
    </location>
</feature>
<evidence type="ECO:0008006" key="6">
    <source>
        <dbReference type="Google" id="ProtNLM"/>
    </source>
</evidence>
<comment type="caution">
    <text evidence="4">The sequence shown here is derived from an EMBL/GenBank/DDBJ whole genome shotgun (WGS) entry which is preliminary data.</text>
</comment>
<keyword evidence="2" id="KW-1133">Transmembrane helix</keyword>
<protein>
    <recommendedName>
        <fullName evidence="6">ZP domain-containing protein</fullName>
    </recommendedName>
</protein>
<feature type="transmembrane region" description="Helical" evidence="2">
    <location>
        <begin position="1261"/>
        <end position="1284"/>
    </location>
</feature>
<gene>
    <name evidence="4" type="ORF">ABG768_007500</name>
</gene>
<feature type="compositionally biased region" description="Polar residues" evidence="1">
    <location>
        <begin position="39"/>
        <end position="57"/>
    </location>
</feature>
<dbReference type="Proteomes" id="UP001479290">
    <property type="component" value="Unassembled WGS sequence"/>
</dbReference>
<keyword evidence="2" id="KW-0812">Transmembrane</keyword>
<evidence type="ECO:0000313" key="5">
    <source>
        <dbReference type="Proteomes" id="UP001479290"/>
    </source>
</evidence>
<feature type="compositionally biased region" description="Polar residues" evidence="1">
    <location>
        <begin position="83"/>
        <end position="95"/>
    </location>
</feature>
<feature type="compositionally biased region" description="Basic and acidic residues" evidence="1">
    <location>
        <begin position="217"/>
        <end position="226"/>
    </location>
</feature>